<dbReference type="Proteomes" id="UP000198406">
    <property type="component" value="Unassembled WGS sequence"/>
</dbReference>
<sequence>MSERMIELQRARLLASKGAANSAAVSSGAAGTNGSQIISPVSGAPAMGSESVASHQTPQEAALAAMRTEDMHMQIFLHKLQDRNDAKAQSTSGPTVPVVLSRRMLQRQGVGYLDETVAALVSGAADRFLGSVLQQAMVCRGQRLKGAEMAKEARNRRKRHIAQYDADTAERRRRKQEREEQREKDNLAAISAAEALKKGSKRTDNLESPSKSKKKKQVELSKNGNGAKLKNDNTASDGDDESYDSIDEEEDYYRDTYGDASFGESQDVEEDEDDTLILRDLSRPLEAWGFSLDGKAGMEPLAADESDEDDDNSESAEDVDEGNESNDDDESDEDMNVDSETKKSTQKASNAAKSPDTEKGSRKTAASPKPQSRAPTPVKLN</sequence>
<accession>A0A1Z5KCR2</accession>
<feature type="compositionally biased region" description="Acidic residues" evidence="1">
    <location>
        <begin position="302"/>
        <end position="337"/>
    </location>
</feature>
<dbReference type="AlphaFoldDB" id="A0A1Z5KCR2"/>
<evidence type="ECO:0000256" key="1">
    <source>
        <dbReference type="SAM" id="MobiDB-lite"/>
    </source>
</evidence>
<keyword evidence="3" id="KW-1185">Reference proteome</keyword>
<feature type="compositionally biased region" description="Acidic residues" evidence="1">
    <location>
        <begin position="237"/>
        <end position="252"/>
    </location>
</feature>
<gene>
    <name evidence="2" type="ORF">FisN_12Hh285</name>
</gene>
<protein>
    <submittedName>
        <fullName evidence="2">Uncharacterized protein</fullName>
    </submittedName>
</protein>
<feature type="compositionally biased region" description="Basic and acidic residues" evidence="1">
    <location>
        <begin position="176"/>
        <end position="186"/>
    </location>
</feature>
<feature type="compositionally biased region" description="Acidic residues" evidence="1">
    <location>
        <begin position="266"/>
        <end position="275"/>
    </location>
</feature>
<evidence type="ECO:0000313" key="3">
    <source>
        <dbReference type="Proteomes" id="UP000198406"/>
    </source>
</evidence>
<evidence type="ECO:0000313" key="2">
    <source>
        <dbReference type="EMBL" id="GAX23708.1"/>
    </source>
</evidence>
<feature type="compositionally biased region" description="Basic and acidic residues" evidence="1">
    <location>
        <begin position="195"/>
        <end position="205"/>
    </location>
</feature>
<reference evidence="2 3" key="1">
    <citation type="journal article" date="2015" name="Plant Cell">
        <title>Oil accumulation by the oleaginous diatom Fistulifera solaris as revealed by the genome and transcriptome.</title>
        <authorList>
            <person name="Tanaka T."/>
            <person name="Maeda Y."/>
            <person name="Veluchamy A."/>
            <person name="Tanaka M."/>
            <person name="Abida H."/>
            <person name="Marechal E."/>
            <person name="Bowler C."/>
            <person name="Muto M."/>
            <person name="Sunaga Y."/>
            <person name="Tanaka M."/>
            <person name="Yoshino T."/>
            <person name="Taniguchi T."/>
            <person name="Fukuda Y."/>
            <person name="Nemoto M."/>
            <person name="Matsumoto M."/>
            <person name="Wong P.S."/>
            <person name="Aburatani S."/>
            <person name="Fujibuchi W."/>
        </authorList>
    </citation>
    <scope>NUCLEOTIDE SEQUENCE [LARGE SCALE GENOMIC DNA]</scope>
    <source>
        <strain evidence="2 3">JPCC DA0580</strain>
    </source>
</reference>
<proteinExistence type="predicted"/>
<feature type="region of interest" description="Disordered" evidence="1">
    <location>
        <begin position="289"/>
        <end position="381"/>
    </location>
</feature>
<name>A0A1Z5KCR2_FISSO</name>
<dbReference type="InParanoid" id="A0A1Z5KCR2"/>
<dbReference type="EMBL" id="BDSP01000203">
    <property type="protein sequence ID" value="GAX23708.1"/>
    <property type="molecule type" value="Genomic_DNA"/>
</dbReference>
<organism evidence="2 3">
    <name type="scientific">Fistulifera solaris</name>
    <name type="common">Oleaginous diatom</name>
    <dbReference type="NCBI Taxonomy" id="1519565"/>
    <lineage>
        <taxon>Eukaryota</taxon>
        <taxon>Sar</taxon>
        <taxon>Stramenopiles</taxon>
        <taxon>Ochrophyta</taxon>
        <taxon>Bacillariophyta</taxon>
        <taxon>Bacillariophyceae</taxon>
        <taxon>Bacillariophycidae</taxon>
        <taxon>Naviculales</taxon>
        <taxon>Naviculaceae</taxon>
        <taxon>Fistulifera</taxon>
    </lineage>
</organism>
<comment type="caution">
    <text evidence="2">The sequence shown here is derived from an EMBL/GenBank/DDBJ whole genome shotgun (WGS) entry which is preliminary data.</text>
</comment>
<dbReference type="OrthoDB" id="48515at2759"/>
<feature type="region of interest" description="Disordered" evidence="1">
    <location>
        <begin position="147"/>
        <end position="277"/>
    </location>
</feature>